<name>A0A8X6Y0E1_9ARAC</name>
<comment type="caution">
    <text evidence="2">The sequence shown here is derived from an EMBL/GenBank/DDBJ whole genome shotgun (WGS) entry which is preliminary data.</text>
</comment>
<proteinExistence type="predicted"/>
<protein>
    <submittedName>
        <fullName evidence="2">Protein ABHD11</fullName>
    </submittedName>
</protein>
<dbReference type="EMBL" id="BMAV01014331">
    <property type="protein sequence ID" value="GFY62634.1"/>
    <property type="molecule type" value="Genomic_DNA"/>
</dbReference>
<keyword evidence="3" id="KW-1185">Reference proteome</keyword>
<sequence>PDMVEKLIIEDSTPRNFISGGGKYMSLLMNMAYEIEKIMPTGVDRQTANQFFVDVALQFKSELKLSEETIRNYDADLLPIKWKGDTYAITINIAAVAKALMNDTLQQNLPGTYEGEVLLICGGKSQFKVGSDPLILKYFPKVKKIEFEDAGHFIHNSYPQQFLQEVVTQNTLNSNTLQQMAPYITPTTATTQPTAQEIITPIPPQLPSNNNSFLTTFYPQLTQPYPSNREVSRSALPSNGSASSSPTEQSIIPDEQVRQGTRIHRSLETGLAPQ</sequence>
<gene>
    <name evidence="2" type="primary">abhd11_3</name>
    <name evidence="2" type="ORF">TNIN_303701</name>
</gene>
<dbReference type="InterPro" id="IPR029058">
    <property type="entry name" value="AB_hydrolase_fold"/>
</dbReference>
<accession>A0A8X6Y0E1</accession>
<reference evidence="2" key="1">
    <citation type="submission" date="2020-08" db="EMBL/GenBank/DDBJ databases">
        <title>Multicomponent nature underlies the extraordinary mechanical properties of spider dragline silk.</title>
        <authorList>
            <person name="Kono N."/>
            <person name="Nakamura H."/>
            <person name="Mori M."/>
            <person name="Yoshida Y."/>
            <person name="Ohtoshi R."/>
            <person name="Malay A.D."/>
            <person name="Moran D.A.P."/>
            <person name="Tomita M."/>
            <person name="Numata K."/>
            <person name="Arakawa K."/>
        </authorList>
    </citation>
    <scope>NUCLEOTIDE SEQUENCE</scope>
</reference>
<evidence type="ECO:0000256" key="1">
    <source>
        <dbReference type="SAM" id="MobiDB-lite"/>
    </source>
</evidence>
<dbReference type="Gene3D" id="3.40.50.1820">
    <property type="entry name" value="alpha/beta hydrolase"/>
    <property type="match status" value="1"/>
</dbReference>
<dbReference type="AlphaFoldDB" id="A0A8X6Y0E1"/>
<feature type="compositionally biased region" description="Low complexity" evidence="1">
    <location>
        <begin position="233"/>
        <end position="246"/>
    </location>
</feature>
<organism evidence="2 3">
    <name type="scientific">Trichonephila inaurata madagascariensis</name>
    <dbReference type="NCBI Taxonomy" id="2747483"/>
    <lineage>
        <taxon>Eukaryota</taxon>
        <taxon>Metazoa</taxon>
        <taxon>Ecdysozoa</taxon>
        <taxon>Arthropoda</taxon>
        <taxon>Chelicerata</taxon>
        <taxon>Arachnida</taxon>
        <taxon>Araneae</taxon>
        <taxon>Araneomorphae</taxon>
        <taxon>Entelegynae</taxon>
        <taxon>Araneoidea</taxon>
        <taxon>Nephilidae</taxon>
        <taxon>Trichonephila</taxon>
        <taxon>Trichonephila inaurata</taxon>
    </lineage>
</organism>
<dbReference type="SUPFAM" id="SSF53474">
    <property type="entry name" value="alpha/beta-Hydrolases"/>
    <property type="match status" value="1"/>
</dbReference>
<evidence type="ECO:0000313" key="2">
    <source>
        <dbReference type="EMBL" id="GFY62634.1"/>
    </source>
</evidence>
<dbReference type="Proteomes" id="UP000886998">
    <property type="component" value="Unassembled WGS sequence"/>
</dbReference>
<feature type="region of interest" description="Disordered" evidence="1">
    <location>
        <begin position="224"/>
        <end position="274"/>
    </location>
</feature>
<dbReference type="OrthoDB" id="8119704at2759"/>
<feature type="non-terminal residue" evidence="2">
    <location>
        <position position="1"/>
    </location>
</feature>
<evidence type="ECO:0000313" key="3">
    <source>
        <dbReference type="Proteomes" id="UP000886998"/>
    </source>
</evidence>